<dbReference type="AlphaFoldDB" id="A0A1H9REA9"/>
<dbReference type="Proteomes" id="UP000198571">
    <property type="component" value="Unassembled WGS sequence"/>
</dbReference>
<dbReference type="STRING" id="1601833.SAMN05518684_10381"/>
<dbReference type="InterPro" id="IPR025617">
    <property type="entry name" value="YqzL"/>
</dbReference>
<keyword evidence="2" id="KW-1185">Reference proteome</keyword>
<sequence>MRQLSWHVFSKTGNVESYLLYKELSQEGDESALPEDEIYSEENESLIH</sequence>
<evidence type="ECO:0000313" key="2">
    <source>
        <dbReference type="Proteomes" id="UP000198571"/>
    </source>
</evidence>
<name>A0A1H9REA9_9BACI</name>
<evidence type="ECO:0000313" key="1">
    <source>
        <dbReference type="EMBL" id="SER70293.1"/>
    </source>
</evidence>
<dbReference type="RefSeq" id="WP_093047834.1">
    <property type="nucleotide sequence ID" value="NZ_FOGT01000003.1"/>
</dbReference>
<accession>A0A1H9REA9</accession>
<reference evidence="2" key="1">
    <citation type="submission" date="2016-10" db="EMBL/GenBank/DDBJ databases">
        <authorList>
            <person name="Varghese N."/>
            <person name="Submissions S."/>
        </authorList>
    </citation>
    <scope>NUCLEOTIDE SEQUENCE [LARGE SCALE GENOMIC DNA]</scope>
    <source>
        <strain evidence="2">S9</strain>
    </source>
</reference>
<dbReference type="EMBL" id="FOGT01000003">
    <property type="protein sequence ID" value="SER70293.1"/>
    <property type="molecule type" value="Genomic_DNA"/>
</dbReference>
<organism evidence="1 2">
    <name type="scientific">Salipaludibacillus aurantiacus</name>
    <dbReference type="NCBI Taxonomy" id="1601833"/>
    <lineage>
        <taxon>Bacteria</taxon>
        <taxon>Bacillati</taxon>
        <taxon>Bacillota</taxon>
        <taxon>Bacilli</taxon>
        <taxon>Bacillales</taxon>
        <taxon>Bacillaceae</taxon>
    </lineage>
</organism>
<gene>
    <name evidence="1" type="ORF">SAMN05518684_10381</name>
</gene>
<protein>
    <submittedName>
        <fullName evidence="1">YqzL-like protein</fullName>
    </submittedName>
</protein>
<proteinExistence type="predicted"/>
<dbReference type="Pfam" id="PF14006">
    <property type="entry name" value="YqzL"/>
    <property type="match status" value="1"/>
</dbReference>
<dbReference type="OrthoDB" id="1650227at2"/>